<keyword evidence="3" id="KW-1185">Reference proteome</keyword>
<dbReference type="EMBL" id="JASITI010000043">
    <property type="protein sequence ID" value="MDK9499396.1"/>
    <property type="molecule type" value="Genomic_DNA"/>
</dbReference>
<reference evidence="2 3" key="1">
    <citation type="submission" date="2023-05" db="EMBL/GenBank/DDBJ databases">
        <title>Sequencing and Assembly of Streptomyces sp. NP73.</title>
        <authorList>
            <person name="Konwar A.N."/>
            <person name="Saikia K."/>
            <person name="Thakur D."/>
        </authorList>
    </citation>
    <scope>NUCLEOTIDE SEQUENCE [LARGE SCALE GENOMIC DNA]</scope>
    <source>
        <strain evidence="2 3">NP73</strain>
    </source>
</reference>
<proteinExistence type="predicted"/>
<gene>
    <name evidence="2" type="ORF">QEZ40_004817</name>
</gene>
<accession>A0ABT7H1M8</accession>
<comment type="caution">
    <text evidence="2">The sequence shown here is derived from an EMBL/GenBank/DDBJ whole genome shotgun (WGS) entry which is preliminary data.</text>
</comment>
<feature type="transmembrane region" description="Helical" evidence="1">
    <location>
        <begin position="58"/>
        <end position="76"/>
    </location>
</feature>
<sequence>MTSIDRPEDQGCLRWVLAVPLALLYVPAAFFLYGSLVLQPDSGSPYDPMRDDARVNSTLSVGLWFLGLLLTAVPVFHRNLGRWWYAVPFLLASVAFWRGQTV</sequence>
<feature type="transmembrane region" description="Helical" evidence="1">
    <location>
        <begin position="12"/>
        <end position="38"/>
    </location>
</feature>
<dbReference type="RefSeq" id="WP_125817592.1">
    <property type="nucleotide sequence ID" value="NZ_JASITI010000043.1"/>
</dbReference>
<feature type="transmembrane region" description="Helical" evidence="1">
    <location>
        <begin position="83"/>
        <end position="100"/>
    </location>
</feature>
<keyword evidence="1" id="KW-1133">Transmembrane helix</keyword>
<keyword evidence="1" id="KW-0472">Membrane</keyword>
<evidence type="ECO:0000313" key="2">
    <source>
        <dbReference type="EMBL" id="MDK9499396.1"/>
    </source>
</evidence>
<protein>
    <submittedName>
        <fullName evidence="2">Uncharacterized protein</fullName>
    </submittedName>
</protein>
<evidence type="ECO:0000256" key="1">
    <source>
        <dbReference type="SAM" id="Phobius"/>
    </source>
</evidence>
<dbReference type="Proteomes" id="UP001223390">
    <property type="component" value="Unassembled WGS sequence"/>
</dbReference>
<evidence type="ECO:0000313" key="3">
    <source>
        <dbReference type="Proteomes" id="UP001223390"/>
    </source>
</evidence>
<organism evidence="2 3">
    <name type="scientific">Streptomyces katrae</name>
    <dbReference type="NCBI Taxonomy" id="68223"/>
    <lineage>
        <taxon>Bacteria</taxon>
        <taxon>Bacillati</taxon>
        <taxon>Actinomycetota</taxon>
        <taxon>Actinomycetes</taxon>
        <taxon>Kitasatosporales</taxon>
        <taxon>Streptomycetaceae</taxon>
        <taxon>Streptomyces</taxon>
    </lineage>
</organism>
<name>A0ABT7H1M8_9ACTN</name>
<keyword evidence="1" id="KW-0812">Transmembrane</keyword>